<comment type="caution">
    <text evidence="3">The sequence shown here is derived from an EMBL/GenBank/DDBJ whole genome shotgun (WGS) entry which is preliminary data.</text>
</comment>
<dbReference type="InterPro" id="IPR036388">
    <property type="entry name" value="WH-like_DNA-bd_sf"/>
</dbReference>
<dbReference type="InterPro" id="IPR049874">
    <property type="entry name" value="ROK_cs"/>
</dbReference>
<dbReference type="EMBL" id="BMQA01000068">
    <property type="protein sequence ID" value="GGJ61634.1"/>
    <property type="molecule type" value="Genomic_DNA"/>
</dbReference>
<protein>
    <submittedName>
        <fullName evidence="3">Transcriptional regulator</fullName>
    </submittedName>
</protein>
<name>A0A917P4P5_9ACTN</name>
<reference evidence="3" key="2">
    <citation type="submission" date="2020-09" db="EMBL/GenBank/DDBJ databases">
        <authorList>
            <person name="Sun Q."/>
            <person name="Ohkuma M."/>
        </authorList>
    </citation>
    <scope>NUCLEOTIDE SEQUENCE</scope>
    <source>
        <strain evidence="3">JCM 3086</strain>
    </source>
</reference>
<evidence type="ECO:0000256" key="1">
    <source>
        <dbReference type="ARBA" id="ARBA00006479"/>
    </source>
</evidence>
<accession>A0A917P4P5</accession>
<dbReference type="SUPFAM" id="SSF53067">
    <property type="entry name" value="Actin-like ATPase domain"/>
    <property type="match status" value="1"/>
</dbReference>
<dbReference type="InterPro" id="IPR043129">
    <property type="entry name" value="ATPase_NBD"/>
</dbReference>
<evidence type="ECO:0000313" key="3">
    <source>
        <dbReference type="EMBL" id="GGJ61634.1"/>
    </source>
</evidence>
<dbReference type="Proteomes" id="UP000657574">
    <property type="component" value="Unassembled WGS sequence"/>
</dbReference>
<gene>
    <name evidence="3" type="ORF">GCM10010121_085240</name>
</gene>
<dbReference type="PANTHER" id="PTHR18964">
    <property type="entry name" value="ROK (REPRESSOR, ORF, KINASE) FAMILY"/>
    <property type="match status" value="1"/>
</dbReference>
<evidence type="ECO:0000256" key="2">
    <source>
        <dbReference type="SAM" id="MobiDB-lite"/>
    </source>
</evidence>
<evidence type="ECO:0000313" key="4">
    <source>
        <dbReference type="Proteomes" id="UP000657574"/>
    </source>
</evidence>
<dbReference type="SUPFAM" id="SSF46785">
    <property type="entry name" value="Winged helix' DNA-binding domain"/>
    <property type="match status" value="1"/>
</dbReference>
<dbReference type="InterPro" id="IPR036390">
    <property type="entry name" value="WH_DNA-bd_sf"/>
</dbReference>
<proteinExistence type="inferred from homology"/>
<dbReference type="AlphaFoldDB" id="A0A917P4P5"/>
<keyword evidence="4" id="KW-1185">Reference proteome</keyword>
<dbReference type="InterPro" id="IPR000600">
    <property type="entry name" value="ROK"/>
</dbReference>
<dbReference type="PROSITE" id="PS01125">
    <property type="entry name" value="ROK"/>
    <property type="match status" value="1"/>
</dbReference>
<feature type="region of interest" description="Disordered" evidence="2">
    <location>
        <begin position="414"/>
        <end position="433"/>
    </location>
</feature>
<dbReference type="Gene3D" id="3.30.420.40">
    <property type="match status" value="2"/>
</dbReference>
<sequence length="433" mass="44420">MTEFFGLPTLTGMQMPTGVHTLVRRTHEERVMRALQENGAMSRGELARVVGLSRTTLSEITGSLLQRGAIVVVDTDASSRAGSGRPAERLALDPASAQFMGVDFGHRRVHVAIADASHEIMASDSVRYDDTASWPTRTELALGLIDRLSAEAGVHFGALQGIGIGVPGPYPAPEGTAWSRAAAGKTVLRPAPEGVDVAFAERFDAPLIVDNNTRLAALAEAITGADSVADLVYVRLSDGVGGGLVVGGQLVTGSTGLAGELGHVTVEPAGRPCRCGKRGCLETVASVPGILAACWEFGLRLESLQDLAAAVAGAHPVADRVLREAAGALGRVVGAATMTLNPAKVVIGGDIARLAPVIVEQVAATLAGELFPIAPAGPVVEAARLSDDDGALGALAAVFHSSPLLARYPETAEVKGGSGARTSTTEGAVHVRP</sequence>
<dbReference type="Pfam" id="PF13412">
    <property type="entry name" value="HTH_24"/>
    <property type="match status" value="1"/>
</dbReference>
<dbReference type="Pfam" id="PF00480">
    <property type="entry name" value="ROK"/>
    <property type="match status" value="1"/>
</dbReference>
<reference evidence="3" key="1">
    <citation type="journal article" date="2014" name="Int. J. Syst. Evol. Microbiol.">
        <title>Complete genome sequence of Corynebacterium casei LMG S-19264T (=DSM 44701T), isolated from a smear-ripened cheese.</title>
        <authorList>
            <consortium name="US DOE Joint Genome Institute (JGI-PGF)"/>
            <person name="Walter F."/>
            <person name="Albersmeier A."/>
            <person name="Kalinowski J."/>
            <person name="Ruckert C."/>
        </authorList>
    </citation>
    <scope>NUCLEOTIDE SEQUENCE</scope>
    <source>
        <strain evidence="3">JCM 3086</strain>
    </source>
</reference>
<organism evidence="3 4">
    <name type="scientific">Streptomyces brasiliensis</name>
    <dbReference type="NCBI Taxonomy" id="1954"/>
    <lineage>
        <taxon>Bacteria</taxon>
        <taxon>Bacillati</taxon>
        <taxon>Actinomycetota</taxon>
        <taxon>Actinomycetes</taxon>
        <taxon>Kitasatosporales</taxon>
        <taxon>Streptomycetaceae</taxon>
        <taxon>Streptomyces</taxon>
    </lineage>
</organism>
<dbReference type="PANTHER" id="PTHR18964:SF149">
    <property type="entry name" value="BIFUNCTIONAL UDP-N-ACETYLGLUCOSAMINE 2-EPIMERASE_N-ACETYLMANNOSAMINE KINASE"/>
    <property type="match status" value="1"/>
</dbReference>
<comment type="similarity">
    <text evidence="1">Belongs to the ROK (NagC/XylR) family.</text>
</comment>
<dbReference type="Gene3D" id="1.10.10.10">
    <property type="entry name" value="Winged helix-like DNA-binding domain superfamily/Winged helix DNA-binding domain"/>
    <property type="match status" value="1"/>
</dbReference>